<dbReference type="RefSeq" id="WP_007018222.1">
    <property type="nucleotide sequence ID" value="NZ_CH724116.1"/>
</dbReference>
<comment type="function">
    <text evidence="1">Binds the second messenger bis-(3'-5') cyclic dimeric guanosine monophosphate (c-di-GMP). Can bind two c-di-GMP molecules per monomer. May play a role in bacterial second-messenger regulated processes. Binding to c-di-GMP induces a conformational change of the C- and N-termini resulting in the exposure of a highly negative surface on one side of the protein to a possible effector protein.</text>
</comment>
<dbReference type="InterPro" id="IPR009875">
    <property type="entry name" value="PilZ_domain"/>
</dbReference>
<dbReference type="PIRSF" id="PIRSF028141">
    <property type="entry name" value="C-di-GMP_BP_PA4608"/>
    <property type="match status" value="1"/>
</dbReference>
<organism evidence="3 4">
    <name type="scientific">Bermanella marisrubri</name>
    <dbReference type="NCBI Taxonomy" id="207949"/>
    <lineage>
        <taxon>Bacteria</taxon>
        <taxon>Pseudomonadati</taxon>
        <taxon>Pseudomonadota</taxon>
        <taxon>Gammaproteobacteria</taxon>
        <taxon>Oceanospirillales</taxon>
        <taxon>Oceanospirillaceae</taxon>
        <taxon>Bermanella</taxon>
    </lineage>
</organism>
<name>Q1N2J4_9GAMM</name>
<dbReference type="Gene3D" id="2.40.10.220">
    <property type="entry name" value="predicted glycosyltransferase like domains"/>
    <property type="match status" value="1"/>
</dbReference>
<comment type="caution">
    <text evidence="3">The sequence shown here is derived from an EMBL/GenBank/DDBJ whole genome shotgun (WGS) entry which is preliminary data.</text>
</comment>
<keyword evidence="1" id="KW-0973">c-di-GMP</keyword>
<accession>Q1N2J4</accession>
<protein>
    <recommendedName>
        <fullName evidence="1">Cyclic diguanosine monophosphate-binding protein</fullName>
        <shortName evidence="1">c-di-GMP-binding protein</shortName>
    </recommendedName>
    <alternativeName>
        <fullName evidence="1">Pilz domain-containing protein</fullName>
    </alternativeName>
</protein>
<feature type="domain" description="PilZ" evidence="2">
    <location>
        <begin position="4"/>
        <end position="99"/>
    </location>
</feature>
<evidence type="ECO:0000313" key="3">
    <source>
        <dbReference type="EMBL" id="EAT12413.1"/>
    </source>
</evidence>
<dbReference type="OrthoDB" id="5298508at2"/>
<evidence type="ECO:0000259" key="2">
    <source>
        <dbReference type="Pfam" id="PF07238"/>
    </source>
</evidence>
<dbReference type="InterPro" id="IPR027021">
    <property type="entry name" value="C-di-GMP_BP_PA4608"/>
</dbReference>
<evidence type="ECO:0000256" key="1">
    <source>
        <dbReference type="PIRNR" id="PIRNR028141"/>
    </source>
</evidence>
<keyword evidence="4" id="KW-1185">Reference proteome</keyword>
<dbReference type="Proteomes" id="UP000004263">
    <property type="component" value="Unassembled WGS sequence"/>
</dbReference>
<keyword evidence="1" id="KW-0547">Nucleotide-binding</keyword>
<gene>
    <name evidence="3" type="ORF">RED65_16286</name>
</gene>
<comment type="subunit">
    <text evidence="1">Monomer in both c-di-GMP-bound and free forms.</text>
</comment>
<dbReference type="Pfam" id="PF07238">
    <property type="entry name" value="PilZ"/>
    <property type="match status" value="1"/>
</dbReference>
<dbReference type="EMBL" id="AAQH01000007">
    <property type="protein sequence ID" value="EAT12413.1"/>
    <property type="molecule type" value="Genomic_DNA"/>
</dbReference>
<dbReference type="STRING" id="207949.RED65_16286"/>
<dbReference type="AlphaFoldDB" id="Q1N2J4"/>
<reference evidence="3 4" key="1">
    <citation type="submission" date="2006-03" db="EMBL/GenBank/DDBJ databases">
        <authorList>
            <person name="Pinhassi J."/>
            <person name="Pedros-Alio C."/>
            <person name="Ferriera S."/>
            <person name="Johnson J."/>
            <person name="Kravitz S."/>
            <person name="Halpern A."/>
            <person name="Remington K."/>
            <person name="Beeson K."/>
            <person name="Tran B."/>
            <person name="Rogers Y.-H."/>
            <person name="Friedman R."/>
            <person name="Venter J.C."/>
        </authorList>
    </citation>
    <scope>NUCLEOTIDE SEQUENCE [LARGE SCALE GENOMIC DNA]</scope>
    <source>
        <strain evidence="3 4">RED65</strain>
    </source>
</reference>
<dbReference type="GO" id="GO:0035438">
    <property type="term" value="F:cyclic-di-GMP binding"/>
    <property type="evidence" value="ECO:0007669"/>
    <property type="project" value="InterPro"/>
</dbReference>
<dbReference type="SUPFAM" id="SSF141371">
    <property type="entry name" value="PilZ domain-like"/>
    <property type="match status" value="1"/>
</dbReference>
<dbReference type="HOGENOM" id="CLU_146776_0_1_6"/>
<sequence>MSEHRHFTRIEFDADTRISQGEDVWSVELIDISLNGVLFKQPENWLINPGKALFVNIHLSDQNIIKMECQLVHTTEEEVGCQCKHIDLDSITLLKRLVELNVGSEEMLERELSALIQ</sequence>
<evidence type="ECO:0000313" key="4">
    <source>
        <dbReference type="Proteomes" id="UP000004263"/>
    </source>
</evidence>
<proteinExistence type="predicted"/>